<dbReference type="OrthoDB" id="2285917at2759"/>
<dbReference type="EMBL" id="CBTN010000044">
    <property type="protein sequence ID" value="CDH57214.1"/>
    <property type="molecule type" value="Genomic_DNA"/>
</dbReference>
<dbReference type="AlphaFoldDB" id="A0A068S4K9"/>
<organism evidence="1 2">
    <name type="scientific">Lichtheimia corymbifera JMRC:FSU:9682</name>
    <dbReference type="NCBI Taxonomy" id="1263082"/>
    <lineage>
        <taxon>Eukaryota</taxon>
        <taxon>Fungi</taxon>
        <taxon>Fungi incertae sedis</taxon>
        <taxon>Mucoromycota</taxon>
        <taxon>Mucoromycotina</taxon>
        <taxon>Mucoromycetes</taxon>
        <taxon>Mucorales</taxon>
        <taxon>Lichtheimiaceae</taxon>
        <taxon>Lichtheimia</taxon>
    </lineage>
</organism>
<name>A0A068S4K9_9FUNG</name>
<dbReference type="Proteomes" id="UP000027586">
    <property type="component" value="Unassembled WGS sequence"/>
</dbReference>
<dbReference type="VEuPathDB" id="FungiDB:LCOR_08184.1"/>
<accession>A0A068S4K9</accession>
<gene>
    <name evidence="1" type="ORF">LCOR_08184.1</name>
</gene>
<comment type="caution">
    <text evidence="1">The sequence shown here is derived from an EMBL/GenBank/DDBJ whole genome shotgun (WGS) entry which is preliminary data.</text>
</comment>
<proteinExistence type="predicted"/>
<sequence length="132" mass="14909">MSKAVLNNCAVTEMFMGPSLDLTARASTLADQQNGWMAVVVISCTHLRSQLLLPCPPVVVEIQHTVNASYMRRLVNYCGHVFDEYYVEPIAITIEINTTSNEISNKVTAAPKVQYFTKLPSDYWAQHHYSYH</sequence>
<reference evidence="1" key="1">
    <citation type="submission" date="2013-08" db="EMBL/GenBank/DDBJ databases">
        <title>Gene expansion shapes genome architecture in the human pathogen Lichtheimia corymbifera: an evolutionary genomics analysis in the ancient terrestrial Mucorales (Mucoromycotina).</title>
        <authorList>
            <person name="Schwartze V.U."/>
            <person name="Winter S."/>
            <person name="Shelest E."/>
            <person name="Marcet-Houben M."/>
            <person name="Horn F."/>
            <person name="Wehner S."/>
            <person name="Hoffmann K."/>
            <person name="Riege K."/>
            <person name="Sammeth M."/>
            <person name="Nowrousian M."/>
            <person name="Valiante V."/>
            <person name="Linde J."/>
            <person name="Jacobsen I.D."/>
            <person name="Marz M."/>
            <person name="Brakhage A.A."/>
            <person name="Gabaldon T."/>
            <person name="Bocker S."/>
            <person name="Voigt K."/>
        </authorList>
    </citation>
    <scope>NUCLEOTIDE SEQUENCE [LARGE SCALE GENOMIC DNA]</scope>
    <source>
        <strain evidence="1">FSU 9682</strain>
    </source>
</reference>
<keyword evidence="2" id="KW-1185">Reference proteome</keyword>
<evidence type="ECO:0000313" key="2">
    <source>
        <dbReference type="Proteomes" id="UP000027586"/>
    </source>
</evidence>
<evidence type="ECO:0000313" key="1">
    <source>
        <dbReference type="EMBL" id="CDH57214.1"/>
    </source>
</evidence>
<protein>
    <submittedName>
        <fullName evidence="1">Uncharacterized protein</fullName>
    </submittedName>
</protein>